<dbReference type="EMBL" id="MKIP01000033">
    <property type="protein sequence ID" value="OLP61276.1"/>
    <property type="molecule type" value="Genomic_DNA"/>
</dbReference>
<dbReference type="PROSITE" id="PS50111">
    <property type="entry name" value="CHEMOTAXIS_TRANSDUC_2"/>
    <property type="match status" value="1"/>
</dbReference>
<dbReference type="RefSeq" id="WP_075626665.1">
    <property type="nucleotide sequence ID" value="NZ_FOAM01000009.1"/>
</dbReference>
<feature type="domain" description="Methyl-accepting transducer" evidence="5">
    <location>
        <begin position="460"/>
        <end position="689"/>
    </location>
</feature>
<dbReference type="InterPro" id="IPR013587">
    <property type="entry name" value="Nitrate/nitrite_sensing"/>
</dbReference>
<dbReference type="PROSITE" id="PS50885">
    <property type="entry name" value="HAMP"/>
    <property type="match status" value="2"/>
</dbReference>
<evidence type="ECO:0000313" key="8">
    <source>
        <dbReference type="Proteomes" id="UP000186364"/>
    </source>
</evidence>
<dbReference type="InterPro" id="IPR003660">
    <property type="entry name" value="HAMP_dom"/>
</dbReference>
<dbReference type="GO" id="GO:0016020">
    <property type="term" value="C:membrane"/>
    <property type="evidence" value="ECO:0007669"/>
    <property type="project" value="InterPro"/>
</dbReference>
<name>A0A1Q9AZX8_9HYPH</name>
<dbReference type="Gene3D" id="1.10.8.500">
    <property type="entry name" value="HAMP domain in histidine kinase"/>
    <property type="match status" value="1"/>
</dbReference>
<comment type="similarity">
    <text evidence="2">Belongs to the methyl-accepting chemotaxis (MCP) protein family.</text>
</comment>
<organism evidence="7 8">
    <name type="scientific">Xaviernesmea oryzae</name>
    <dbReference type="NCBI Taxonomy" id="464029"/>
    <lineage>
        <taxon>Bacteria</taxon>
        <taxon>Pseudomonadati</taxon>
        <taxon>Pseudomonadota</taxon>
        <taxon>Alphaproteobacteria</taxon>
        <taxon>Hyphomicrobiales</taxon>
        <taxon>Rhizobiaceae</taxon>
        <taxon>Rhizobium/Agrobacterium group</taxon>
        <taxon>Xaviernesmea</taxon>
    </lineage>
</organism>
<dbReference type="CDD" id="cd11386">
    <property type="entry name" value="MCP_signal"/>
    <property type="match status" value="1"/>
</dbReference>
<evidence type="ECO:0000256" key="1">
    <source>
        <dbReference type="ARBA" id="ARBA00022500"/>
    </source>
</evidence>
<dbReference type="PRINTS" id="PR00260">
    <property type="entry name" value="CHEMTRNSDUCR"/>
</dbReference>
<accession>A0A1Q9AZX8</accession>
<dbReference type="OrthoDB" id="3378718at2"/>
<keyword evidence="8" id="KW-1185">Reference proteome</keyword>
<feature type="domain" description="HAMP" evidence="6">
    <location>
        <begin position="403"/>
        <end position="455"/>
    </location>
</feature>
<keyword evidence="4" id="KW-0472">Membrane</keyword>
<dbReference type="PANTHER" id="PTHR43531:SF11">
    <property type="entry name" value="METHYL-ACCEPTING CHEMOTAXIS PROTEIN 3"/>
    <property type="match status" value="1"/>
</dbReference>
<evidence type="ECO:0000259" key="5">
    <source>
        <dbReference type="PROSITE" id="PS50111"/>
    </source>
</evidence>
<keyword evidence="4" id="KW-1133">Transmembrane helix</keyword>
<dbReference type="PANTHER" id="PTHR43531">
    <property type="entry name" value="PROTEIN ICFG"/>
    <property type="match status" value="1"/>
</dbReference>
<proteinExistence type="inferred from homology"/>
<dbReference type="SMART" id="SM00304">
    <property type="entry name" value="HAMP"/>
    <property type="match status" value="2"/>
</dbReference>
<dbReference type="SMART" id="SM00283">
    <property type="entry name" value="MA"/>
    <property type="match status" value="1"/>
</dbReference>
<feature type="domain" description="HAMP" evidence="6">
    <location>
        <begin position="321"/>
        <end position="374"/>
    </location>
</feature>
<dbReference type="Proteomes" id="UP000186364">
    <property type="component" value="Unassembled WGS sequence"/>
</dbReference>
<dbReference type="InterPro" id="IPR004089">
    <property type="entry name" value="MCPsignal_dom"/>
</dbReference>
<dbReference type="CDD" id="cd06225">
    <property type="entry name" value="HAMP"/>
    <property type="match status" value="1"/>
</dbReference>
<keyword evidence="3" id="KW-0807">Transducer</keyword>
<dbReference type="Pfam" id="PF00015">
    <property type="entry name" value="MCPsignal"/>
    <property type="match status" value="1"/>
</dbReference>
<dbReference type="GO" id="GO:0006935">
    <property type="term" value="P:chemotaxis"/>
    <property type="evidence" value="ECO:0007669"/>
    <property type="project" value="UniProtKB-KW"/>
</dbReference>
<dbReference type="SUPFAM" id="SSF58104">
    <property type="entry name" value="Methyl-accepting chemotaxis protein (MCP) signaling domain"/>
    <property type="match status" value="1"/>
</dbReference>
<dbReference type="Pfam" id="PF00672">
    <property type="entry name" value="HAMP"/>
    <property type="match status" value="1"/>
</dbReference>
<protein>
    <recommendedName>
        <fullName evidence="9">Methyl-accepting chemotaxis protein</fullName>
    </recommendedName>
</protein>
<evidence type="ECO:0000259" key="6">
    <source>
        <dbReference type="PROSITE" id="PS50885"/>
    </source>
</evidence>
<evidence type="ECO:0000256" key="3">
    <source>
        <dbReference type="PROSITE-ProRule" id="PRU00284"/>
    </source>
</evidence>
<reference evidence="7 8" key="1">
    <citation type="submission" date="2016-09" db="EMBL/GenBank/DDBJ databases">
        <title>Rhizobium sp. nov., a novel species isolated from the rice rhizosphere.</title>
        <authorList>
            <person name="Zhao J."/>
            <person name="Zhang X."/>
        </authorList>
    </citation>
    <scope>NUCLEOTIDE SEQUENCE [LARGE SCALE GENOMIC DNA]</scope>
    <source>
        <strain evidence="7 8">1.7048</strain>
    </source>
</reference>
<evidence type="ECO:0000313" key="7">
    <source>
        <dbReference type="EMBL" id="OLP61276.1"/>
    </source>
</evidence>
<evidence type="ECO:0008006" key="9">
    <source>
        <dbReference type="Google" id="ProtNLM"/>
    </source>
</evidence>
<comment type="caution">
    <text evidence="7">The sequence shown here is derived from an EMBL/GenBank/DDBJ whole genome shotgun (WGS) entry which is preliminary data.</text>
</comment>
<gene>
    <name evidence="7" type="ORF">BJF93_21075</name>
</gene>
<sequence>MSRLSLRFMLVALAVVPTLALVLVCAYQAIGYKTRYGHMLATDIYRDLAEAGADLALKLHREIGAGDNELQDARAATQTAIDALKKRFDRLTAQGLADDGAQMAMASALEALSHLPNYRKWVDESMVGINDALVQLEPAYSAGVDLVRHAGLLIDNAAEARLVSGLHAVLQLDKAEMIDARLGPEYVARGQLRGRRYGFAVEASALRSIYLPVYRDALPPAIRVALDQQMASDDGLFLAQLRSEMSRNATAKHGPADMERWNRATAGTRATLLATLQAVESELARTTSRDRADALFAFRFYAGVSLGIVTLVALMSMAALRTISQAVRRLSERMHALAAGNVTIPVPDQERSDEIGEMARSVEIFRQAAIRSETLEAHAAQLRAQHDDERAALQRAAEEEADRRLGTATRALARGLHSLASGDLLCVIDEPLAPQFEALRHDFNASIQQLRETLLIVGQSADRVTGGAHEVSAAAEDLSSRTEQQTAALAESSATLRDVTGTIGATTQRTGEARDIVGGTRQETAHCGAVMREAAAAMDRIEDSSRKIGQIISVIDEIAFQTNLLALNAGVEAARAGDAGKGFAVVAQEVRALAQRSAEAAREIKALVGAADAAVVEGVRLVDKTGEGLVSIEALVTRISGHMNGVAEASREQASRLAQISGAVDDMEGATQRNAVMVEQMKAAGSGLAEESDRLAQMLARFRLVASRQAPTPLSDISFDQPMRRRA</sequence>
<dbReference type="GO" id="GO:0007165">
    <property type="term" value="P:signal transduction"/>
    <property type="evidence" value="ECO:0007669"/>
    <property type="project" value="UniProtKB-KW"/>
</dbReference>
<feature type="transmembrane region" description="Helical" evidence="4">
    <location>
        <begin position="298"/>
        <end position="320"/>
    </location>
</feature>
<dbReference type="Gene3D" id="1.10.287.950">
    <property type="entry name" value="Methyl-accepting chemotaxis protein"/>
    <property type="match status" value="1"/>
</dbReference>
<dbReference type="InterPro" id="IPR051310">
    <property type="entry name" value="MCP_chemotaxis"/>
</dbReference>
<keyword evidence="4" id="KW-0812">Transmembrane</keyword>
<evidence type="ECO:0000256" key="4">
    <source>
        <dbReference type="SAM" id="Phobius"/>
    </source>
</evidence>
<dbReference type="InterPro" id="IPR004090">
    <property type="entry name" value="Chemotax_Me-accpt_rcpt"/>
</dbReference>
<dbReference type="SUPFAM" id="SSF158472">
    <property type="entry name" value="HAMP domain-like"/>
    <property type="match status" value="1"/>
</dbReference>
<evidence type="ECO:0000256" key="2">
    <source>
        <dbReference type="ARBA" id="ARBA00029447"/>
    </source>
</evidence>
<dbReference type="AlphaFoldDB" id="A0A1Q9AZX8"/>
<dbReference type="GO" id="GO:0004888">
    <property type="term" value="F:transmembrane signaling receptor activity"/>
    <property type="evidence" value="ECO:0007669"/>
    <property type="project" value="InterPro"/>
</dbReference>
<dbReference type="Pfam" id="PF08376">
    <property type="entry name" value="NIT"/>
    <property type="match status" value="1"/>
</dbReference>
<keyword evidence="1" id="KW-0145">Chemotaxis</keyword>